<dbReference type="Pfam" id="PF14092">
    <property type="entry name" value="DUF4270"/>
    <property type="match status" value="1"/>
</dbReference>
<sequence length="489" mass="54733">MHTQNFMTKYSMKNRFLPIKSITTIMSQAKGVFVYPFSILLILVALSSCKKDNKVGGELQPDSDKVSGNVVDTFSIRAKTVKVDSVRSDEGFRSLLGEYYDPVFGPTKASLFLQYRPSQVQVDFGDPNNLTLDSLVMSLPFTVGTSYYGRNSLRANNLDRVSFKIYRATTNVFASDSVYSNGTIRSTSGVKQFTYDENNPVGEATIYTPNAQDTLEIGSNTEPPQLRIKLDSTFGQQLLTAGAGVYDNQLAFIQYLNGLVIVPEDNNYFLDAGQIMFIDPESSFNRMTMHYRIDDGAGQNAETYEFVLNDSSSYFNLYEHDYSMAPFQMNLDDYEGGREKLYLQAMGGTRVTLEIPHIENFFDDFEGGVIINRAELLLPVEQNDGYNRIAQLSIGQFDSSRTLFTIPDAVEGTSHLDGFYDTTNTRYRFNVTRYVQNLFLNYESGENAKFEVALLASGEGVNATRSVLAGYDPTSGAKPKMKIIYTPVN</sequence>
<gene>
    <name evidence="1" type="ORF">F3059_07620</name>
</gene>
<reference evidence="1 2" key="1">
    <citation type="submission" date="2019-09" db="EMBL/GenBank/DDBJ databases">
        <title>Genomes of Cryomorphaceae.</title>
        <authorList>
            <person name="Bowman J.P."/>
        </authorList>
    </citation>
    <scope>NUCLEOTIDE SEQUENCE [LARGE SCALE GENOMIC DNA]</scope>
    <source>
        <strain evidence="1 2">KCTC 52047</strain>
    </source>
</reference>
<protein>
    <submittedName>
        <fullName evidence="1">DUF4270 domain-containing protein</fullName>
    </submittedName>
</protein>
<comment type="caution">
    <text evidence="1">The sequence shown here is derived from an EMBL/GenBank/DDBJ whole genome shotgun (WGS) entry which is preliminary data.</text>
</comment>
<dbReference type="OrthoDB" id="1466062at2"/>
<proteinExistence type="predicted"/>
<name>A0A6N6M7T8_9FLAO</name>
<keyword evidence="2" id="KW-1185">Reference proteome</keyword>
<evidence type="ECO:0000313" key="1">
    <source>
        <dbReference type="EMBL" id="KAB1063897.1"/>
    </source>
</evidence>
<dbReference type="EMBL" id="WACR01000006">
    <property type="protein sequence ID" value="KAB1063897.1"/>
    <property type="molecule type" value="Genomic_DNA"/>
</dbReference>
<dbReference type="InterPro" id="IPR025366">
    <property type="entry name" value="DUF4270"/>
</dbReference>
<accession>A0A6N6M7T8</accession>
<organism evidence="1 2">
    <name type="scientific">Salibacter halophilus</name>
    <dbReference type="NCBI Taxonomy" id="1803916"/>
    <lineage>
        <taxon>Bacteria</taxon>
        <taxon>Pseudomonadati</taxon>
        <taxon>Bacteroidota</taxon>
        <taxon>Flavobacteriia</taxon>
        <taxon>Flavobacteriales</taxon>
        <taxon>Salibacteraceae</taxon>
        <taxon>Salibacter</taxon>
    </lineage>
</organism>
<evidence type="ECO:0000313" key="2">
    <source>
        <dbReference type="Proteomes" id="UP000435357"/>
    </source>
</evidence>
<dbReference type="Proteomes" id="UP000435357">
    <property type="component" value="Unassembled WGS sequence"/>
</dbReference>
<dbReference type="AlphaFoldDB" id="A0A6N6M7T8"/>